<evidence type="ECO:0000313" key="3">
    <source>
        <dbReference type="EMBL" id="CAE4631494.1"/>
    </source>
</evidence>
<dbReference type="EMBL" id="HBNR01061857">
    <property type="protein sequence ID" value="CAE4631494.1"/>
    <property type="molecule type" value="Transcribed_RNA"/>
</dbReference>
<gene>
    <name evidence="3" type="ORF">AMON00008_LOCUS43588</name>
</gene>
<dbReference type="AlphaFoldDB" id="A0A7S4W7Z7"/>
<sequence length="653" mass="71286">MDSGLSFLAPHSTGPGCQEALLVPTAWLLPQTGSAVLTPPTALTYPAAAPRRSVSSSARARPSSAPTGRPFVPRQASASPRAAGEESGHFLARLAHSQASTKEELRRLRASLAEAEAKAEAERRRTGAEVQEVRRLQSQLVQARADHDNLLQQLEQEQTSAQHPRRRFPAAGQAGEADSQGSPRAPACQPLVGEAHQQSSAAETGIAQALKRERRRSGALEAQLAEARQQLGTAEAGQEKLVQMARHERRRSKALEAQLAEAEAERRWLPPGAVGVREGWRSQVEVLKTSRNQLVQCLQYKQESARRARAQLELAEAQHSETVEQERQVTAALRERVEAQEPIFIAESEHNKMLCSLLGTLEARFEETAAQQDDAPMKAGDVQCLELEQSALRQLQEQLEASEAERDAIAARLAVADAERAELAQSLSDERVRIGHLRHELEALATSGEAAAAAAAEQASEAASDLADAALRCMEAEASREWLQRSLEQENAAARSLREECALQAACSRQYIGAVGEEAERRRKPRTSSERAESAGCCGGMPACREGAFQELQEQLARGDAEQEKLRQNLKMERRRTRWLQLQLGKQPTPVEAAAASEPPLLRADVATAKGDEEFSFRLQKPHEVGRVRIQLQSQEEDGSPRETGGTPAAIWG</sequence>
<reference evidence="3" key="1">
    <citation type="submission" date="2021-01" db="EMBL/GenBank/DDBJ databases">
        <authorList>
            <person name="Corre E."/>
            <person name="Pelletier E."/>
            <person name="Niang G."/>
            <person name="Scheremetjew M."/>
            <person name="Finn R."/>
            <person name="Kale V."/>
            <person name="Holt S."/>
            <person name="Cochrane G."/>
            <person name="Meng A."/>
            <person name="Brown T."/>
            <person name="Cohen L."/>
        </authorList>
    </citation>
    <scope>NUCLEOTIDE SEQUENCE</scope>
    <source>
        <strain evidence="3">CCMP3105</strain>
    </source>
</reference>
<protein>
    <submittedName>
        <fullName evidence="3">Uncharacterized protein</fullName>
    </submittedName>
</protein>
<evidence type="ECO:0000256" key="1">
    <source>
        <dbReference type="SAM" id="Coils"/>
    </source>
</evidence>
<accession>A0A7S4W7Z7</accession>
<feature type="region of interest" description="Disordered" evidence="2">
    <location>
        <begin position="517"/>
        <end position="536"/>
    </location>
</feature>
<feature type="region of interest" description="Disordered" evidence="2">
    <location>
        <begin position="157"/>
        <end position="204"/>
    </location>
</feature>
<feature type="region of interest" description="Disordered" evidence="2">
    <location>
        <begin position="632"/>
        <end position="653"/>
    </location>
</feature>
<proteinExistence type="predicted"/>
<name>A0A7S4W7Z7_9DINO</name>
<feature type="coiled-coil region" evidence="1">
    <location>
        <begin position="298"/>
        <end position="325"/>
    </location>
</feature>
<keyword evidence="1" id="KW-0175">Coiled coil</keyword>
<feature type="coiled-coil region" evidence="1">
    <location>
        <begin position="210"/>
        <end position="265"/>
    </location>
</feature>
<organism evidence="3">
    <name type="scientific">Alexandrium monilatum</name>
    <dbReference type="NCBI Taxonomy" id="311494"/>
    <lineage>
        <taxon>Eukaryota</taxon>
        <taxon>Sar</taxon>
        <taxon>Alveolata</taxon>
        <taxon>Dinophyceae</taxon>
        <taxon>Gonyaulacales</taxon>
        <taxon>Pyrocystaceae</taxon>
        <taxon>Alexandrium</taxon>
    </lineage>
</organism>
<feature type="region of interest" description="Disordered" evidence="2">
    <location>
        <begin position="47"/>
        <end position="87"/>
    </location>
</feature>
<feature type="coiled-coil region" evidence="1">
    <location>
        <begin position="382"/>
        <end position="421"/>
    </location>
</feature>
<evidence type="ECO:0000256" key="2">
    <source>
        <dbReference type="SAM" id="MobiDB-lite"/>
    </source>
</evidence>
<feature type="compositionally biased region" description="Low complexity" evidence="2">
    <location>
        <begin position="47"/>
        <end position="66"/>
    </location>
</feature>